<evidence type="ECO:0000256" key="1">
    <source>
        <dbReference type="SAM" id="Phobius"/>
    </source>
</evidence>
<protein>
    <recommendedName>
        <fullName evidence="5">Signal peptidase</fullName>
    </recommendedName>
</protein>
<dbReference type="AlphaFoldDB" id="A0A4V1N2L8"/>
<keyword evidence="1" id="KW-1133">Transmembrane helix</keyword>
<evidence type="ECO:0008006" key="5">
    <source>
        <dbReference type="Google" id="ProtNLM"/>
    </source>
</evidence>
<organism evidence="3 4">
    <name type="scientific">Flavobacterium stagni</name>
    <dbReference type="NCBI Taxonomy" id="2506421"/>
    <lineage>
        <taxon>Bacteria</taxon>
        <taxon>Pseudomonadati</taxon>
        <taxon>Bacteroidota</taxon>
        <taxon>Flavobacteriia</taxon>
        <taxon>Flavobacteriales</taxon>
        <taxon>Flavobacteriaceae</taxon>
        <taxon>Flavobacterium</taxon>
    </lineage>
</organism>
<accession>A0A4V1N2L8</accession>
<dbReference type="EMBL" id="SBKN01000004">
    <property type="protein sequence ID" value="RXR22444.1"/>
    <property type="molecule type" value="Genomic_DNA"/>
</dbReference>
<name>A0A4V1N2L8_9FLAO</name>
<keyword evidence="2" id="KW-0732">Signal</keyword>
<gene>
    <name evidence="3" type="ORF">EQG61_07620</name>
</gene>
<keyword evidence="1" id="KW-0472">Membrane</keyword>
<keyword evidence="4" id="KW-1185">Reference proteome</keyword>
<proteinExistence type="predicted"/>
<evidence type="ECO:0000313" key="3">
    <source>
        <dbReference type="EMBL" id="RXR22444.1"/>
    </source>
</evidence>
<dbReference type="Proteomes" id="UP000289857">
    <property type="component" value="Unassembled WGS sequence"/>
</dbReference>
<evidence type="ECO:0000256" key="2">
    <source>
        <dbReference type="SAM" id="SignalP"/>
    </source>
</evidence>
<keyword evidence="1" id="KW-0812">Transmembrane</keyword>
<feature type="signal peptide" evidence="2">
    <location>
        <begin position="1"/>
        <end position="25"/>
    </location>
</feature>
<feature type="transmembrane region" description="Helical" evidence="1">
    <location>
        <begin position="41"/>
        <end position="62"/>
    </location>
</feature>
<sequence>MKNRISQLLLLSALFCADVSLFAQGGPGDTGDGGLEGGDPAPAPINTNLFILIIAAVVFAGYKMRNYKLSLK</sequence>
<feature type="chain" id="PRO_5020532592" description="Signal peptidase" evidence="2">
    <location>
        <begin position="26"/>
        <end position="72"/>
    </location>
</feature>
<comment type="caution">
    <text evidence="3">The sequence shown here is derived from an EMBL/GenBank/DDBJ whole genome shotgun (WGS) entry which is preliminary data.</text>
</comment>
<reference evidence="4" key="1">
    <citation type="submission" date="2019-01" db="EMBL/GenBank/DDBJ databases">
        <title>Cytophagaceae bacterium strain CAR-16.</title>
        <authorList>
            <person name="Chen W.-M."/>
        </authorList>
    </citation>
    <scope>NUCLEOTIDE SEQUENCE [LARGE SCALE GENOMIC DNA]</scope>
    <source>
        <strain evidence="4">WWJ-16</strain>
    </source>
</reference>
<evidence type="ECO:0000313" key="4">
    <source>
        <dbReference type="Proteomes" id="UP000289857"/>
    </source>
</evidence>
<dbReference type="RefSeq" id="WP_129461331.1">
    <property type="nucleotide sequence ID" value="NZ_SBKN01000004.1"/>
</dbReference>